<dbReference type="Proteomes" id="UP000037069">
    <property type="component" value="Unassembled WGS sequence"/>
</dbReference>
<feature type="transmembrane region" description="Helical" evidence="1">
    <location>
        <begin position="138"/>
        <end position="155"/>
    </location>
</feature>
<reference evidence="2 3" key="1">
    <citation type="journal article" date="2015" name="Nat. Commun.">
        <title>Lucilia cuprina genome unlocks parasitic fly biology to underpin future interventions.</title>
        <authorList>
            <person name="Anstead C.A."/>
            <person name="Korhonen P.K."/>
            <person name="Young N.D."/>
            <person name="Hall R.S."/>
            <person name="Jex A.R."/>
            <person name="Murali S.C."/>
            <person name="Hughes D.S."/>
            <person name="Lee S.F."/>
            <person name="Perry T."/>
            <person name="Stroehlein A.J."/>
            <person name="Ansell B.R."/>
            <person name="Breugelmans B."/>
            <person name="Hofmann A."/>
            <person name="Qu J."/>
            <person name="Dugan S."/>
            <person name="Lee S.L."/>
            <person name="Chao H."/>
            <person name="Dinh H."/>
            <person name="Han Y."/>
            <person name="Doddapaneni H.V."/>
            <person name="Worley K.C."/>
            <person name="Muzny D.M."/>
            <person name="Ioannidis P."/>
            <person name="Waterhouse R.M."/>
            <person name="Zdobnov E.M."/>
            <person name="James P.J."/>
            <person name="Bagnall N.H."/>
            <person name="Kotze A.C."/>
            <person name="Gibbs R.A."/>
            <person name="Richards S."/>
            <person name="Batterham P."/>
            <person name="Gasser R.B."/>
        </authorList>
    </citation>
    <scope>NUCLEOTIDE SEQUENCE [LARGE SCALE GENOMIC DNA]</scope>
    <source>
        <strain evidence="2 3">LS</strain>
        <tissue evidence="2">Full body</tissue>
    </source>
</reference>
<feature type="transmembrane region" description="Helical" evidence="1">
    <location>
        <begin position="28"/>
        <end position="49"/>
    </location>
</feature>
<evidence type="ECO:0000313" key="3">
    <source>
        <dbReference type="Proteomes" id="UP000037069"/>
    </source>
</evidence>
<keyword evidence="1" id="KW-0812">Transmembrane</keyword>
<sequence>MTKTLKEKCKDQTASQPSKNERINTLKITHMVVVYYILSAIVVLIHISINSFKSLHEERKTASYIVHNGKVFIRGIDIIIPTIKNEENIVHRPTIRSSHFCSPVCRFHIAPIQEAPKKTTVYKTFNSPLLYRAFIDRPMIMITTTIFFLCVYSTYSQQKLTSKEEKKK</sequence>
<keyword evidence="3" id="KW-1185">Reference proteome</keyword>
<dbReference type="AlphaFoldDB" id="A0A0L0BWR0"/>
<evidence type="ECO:0000313" key="2">
    <source>
        <dbReference type="EMBL" id="KNC24462.1"/>
    </source>
</evidence>
<dbReference type="EMBL" id="JRES01001227">
    <property type="protein sequence ID" value="KNC24462.1"/>
    <property type="molecule type" value="Genomic_DNA"/>
</dbReference>
<protein>
    <submittedName>
        <fullName evidence="2">Uncharacterized protein</fullName>
    </submittedName>
</protein>
<comment type="caution">
    <text evidence="2">The sequence shown here is derived from an EMBL/GenBank/DDBJ whole genome shotgun (WGS) entry which is preliminary data.</text>
</comment>
<keyword evidence="1" id="KW-1133">Transmembrane helix</keyword>
<organism evidence="2 3">
    <name type="scientific">Lucilia cuprina</name>
    <name type="common">Green bottle fly</name>
    <name type="synonym">Australian sheep blowfly</name>
    <dbReference type="NCBI Taxonomy" id="7375"/>
    <lineage>
        <taxon>Eukaryota</taxon>
        <taxon>Metazoa</taxon>
        <taxon>Ecdysozoa</taxon>
        <taxon>Arthropoda</taxon>
        <taxon>Hexapoda</taxon>
        <taxon>Insecta</taxon>
        <taxon>Pterygota</taxon>
        <taxon>Neoptera</taxon>
        <taxon>Endopterygota</taxon>
        <taxon>Diptera</taxon>
        <taxon>Brachycera</taxon>
        <taxon>Muscomorpha</taxon>
        <taxon>Oestroidea</taxon>
        <taxon>Calliphoridae</taxon>
        <taxon>Luciliinae</taxon>
        <taxon>Lucilia</taxon>
    </lineage>
</organism>
<evidence type="ECO:0000256" key="1">
    <source>
        <dbReference type="SAM" id="Phobius"/>
    </source>
</evidence>
<gene>
    <name evidence="2" type="ORF">FF38_10541</name>
</gene>
<proteinExistence type="predicted"/>
<keyword evidence="1" id="KW-0472">Membrane</keyword>
<name>A0A0L0BWR0_LUCCU</name>
<accession>A0A0L0BWR0</accession>